<dbReference type="Proteomes" id="UP000585614">
    <property type="component" value="Unassembled WGS sequence"/>
</dbReference>
<reference evidence="11 12" key="1">
    <citation type="journal article" date="2020" name="Nature">
        <title>Six reference-quality genomes reveal evolution of bat adaptations.</title>
        <authorList>
            <person name="Jebb D."/>
            <person name="Huang Z."/>
            <person name="Pippel M."/>
            <person name="Hughes G.M."/>
            <person name="Lavrichenko K."/>
            <person name="Devanna P."/>
            <person name="Winkler S."/>
            <person name="Jermiin L.S."/>
            <person name="Skirmuntt E.C."/>
            <person name="Katzourakis A."/>
            <person name="Burkitt-Gray L."/>
            <person name="Ray D.A."/>
            <person name="Sullivan K.A.M."/>
            <person name="Roscito J.G."/>
            <person name="Kirilenko B.M."/>
            <person name="Davalos L.M."/>
            <person name="Corthals A.P."/>
            <person name="Power M.L."/>
            <person name="Jones G."/>
            <person name="Ransome R.D."/>
            <person name="Dechmann D.K.N."/>
            <person name="Locatelli A.G."/>
            <person name="Puechmaille S.J."/>
            <person name="Fedrigo O."/>
            <person name="Jarvis E.D."/>
            <person name="Hiller M."/>
            <person name="Vernes S.C."/>
            <person name="Myers E.W."/>
            <person name="Teeling E.C."/>
        </authorList>
    </citation>
    <scope>NUCLEOTIDE SEQUENCE [LARGE SCALE GENOMIC DNA]</scope>
    <source>
        <strain evidence="11">MRhiFer1</strain>
        <tissue evidence="11">Lung</tissue>
    </source>
</reference>
<dbReference type="FunFam" id="1.10.238.10:FF:000108">
    <property type="entry name" value="Calbindin 1"/>
    <property type="match status" value="1"/>
</dbReference>
<dbReference type="InterPro" id="IPR011992">
    <property type="entry name" value="EF-hand-dom_pair"/>
</dbReference>
<protein>
    <recommendedName>
        <fullName evidence="3">Calbindin</fullName>
    </recommendedName>
</protein>
<dbReference type="GO" id="GO:0043197">
    <property type="term" value="C:dendritic spine"/>
    <property type="evidence" value="ECO:0007669"/>
    <property type="project" value="TreeGrafter"/>
</dbReference>
<evidence type="ECO:0000256" key="7">
    <source>
        <dbReference type="ARBA" id="ARBA00022897"/>
    </source>
</evidence>
<evidence type="ECO:0000256" key="9">
    <source>
        <dbReference type="ARBA" id="ARBA00025400"/>
    </source>
</evidence>
<dbReference type="GO" id="GO:0005634">
    <property type="term" value="C:nucleus"/>
    <property type="evidence" value="ECO:0007669"/>
    <property type="project" value="TreeGrafter"/>
</dbReference>
<evidence type="ECO:0000256" key="1">
    <source>
        <dbReference type="ARBA" id="ARBA00007217"/>
    </source>
</evidence>
<keyword evidence="4" id="KW-0479">Metal-binding</keyword>
<comment type="similarity">
    <text evidence="1">Belongs to the calbindin family.</text>
</comment>
<proteinExistence type="inferred from homology"/>
<dbReference type="GO" id="GO:0043195">
    <property type="term" value="C:terminal bouton"/>
    <property type="evidence" value="ECO:0007669"/>
    <property type="project" value="TreeGrafter"/>
</dbReference>
<dbReference type="Gene3D" id="1.10.238.10">
    <property type="entry name" value="EF-hand"/>
    <property type="match status" value="3"/>
</dbReference>
<dbReference type="InterPro" id="IPR018247">
    <property type="entry name" value="EF_Hand_1_Ca_BS"/>
</dbReference>
<keyword evidence="8" id="KW-0007">Acetylation</keyword>
<dbReference type="PANTHER" id="PTHR19972:SF14">
    <property type="entry name" value="CALBINDIN"/>
    <property type="match status" value="1"/>
</dbReference>
<gene>
    <name evidence="11" type="ORF">mRhiFer1_002026</name>
</gene>
<evidence type="ECO:0000256" key="3">
    <source>
        <dbReference type="ARBA" id="ARBA00018599"/>
    </source>
</evidence>
<dbReference type="FunFam" id="1.10.238.10:FF:000147">
    <property type="entry name" value="Calbindin 1"/>
    <property type="match status" value="1"/>
</dbReference>
<feature type="domain" description="EF-hand" evidence="10">
    <location>
        <begin position="11"/>
        <end position="46"/>
    </location>
</feature>
<evidence type="ECO:0000256" key="2">
    <source>
        <dbReference type="ARBA" id="ARBA00011824"/>
    </source>
</evidence>
<dbReference type="SUPFAM" id="SSF47473">
    <property type="entry name" value="EF-hand"/>
    <property type="match status" value="1"/>
</dbReference>
<dbReference type="AlphaFoldDB" id="A0A7J7VD94"/>
<evidence type="ECO:0000256" key="5">
    <source>
        <dbReference type="ARBA" id="ARBA00022737"/>
    </source>
</evidence>
<dbReference type="Pfam" id="PF13202">
    <property type="entry name" value="EF-hand_5"/>
    <property type="match status" value="2"/>
</dbReference>
<feature type="domain" description="EF-hand" evidence="10">
    <location>
        <begin position="89"/>
        <end position="124"/>
    </location>
</feature>
<comment type="subunit">
    <text evidence="2">Interacts with RANBP9.</text>
</comment>
<evidence type="ECO:0000256" key="6">
    <source>
        <dbReference type="ARBA" id="ARBA00022837"/>
    </source>
</evidence>
<feature type="domain" description="EF-hand" evidence="10">
    <location>
        <begin position="133"/>
        <end position="168"/>
    </location>
</feature>
<keyword evidence="7" id="KW-0848">Vitamin D</keyword>
<dbReference type="SMART" id="SM00054">
    <property type="entry name" value="EFh"/>
    <property type="match status" value="3"/>
</dbReference>
<dbReference type="PROSITE" id="PS00018">
    <property type="entry name" value="EF_HAND_1"/>
    <property type="match status" value="3"/>
</dbReference>
<dbReference type="PROSITE" id="PS50222">
    <property type="entry name" value="EF_HAND_2"/>
    <property type="match status" value="3"/>
</dbReference>
<name>A0A7J7VD94_RHIFE</name>
<dbReference type="GO" id="GO:0005829">
    <property type="term" value="C:cytosol"/>
    <property type="evidence" value="ECO:0007669"/>
    <property type="project" value="TreeGrafter"/>
</dbReference>
<dbReference type="GO" id="GO:1900271">
    <property type="term" value="P:regulation of long-term synaptic potentiation"/>
    <property type="evidence" value="ECO:0007669"/>
    <property type="project" value="TreeGrafter"/>
</dbReference>
<evidence type="ECO:0000256" key="4">
    <source>
        <dbReference type="ARBA" id="ARBA00022723"/>
    </source>
</evidence>
<evidence type="ECO:0000259" key="10">
    <source>
        <dbReference type="PROSITE" id="PS50222"/>
    </source>
</evidence>
<dbReference type="Pfam" id="PF00036">
    <property type="entry name" value="EF-hand_1"/>
    <property type="match status" value="1"/>
</dbReference>
<evidence type="ECO:0000313" key="12">
    <source>
        <dbReference type="Proteomes" id="UP000585614"/>
    </source>
</evidence>
<accession>A0A7J7VD94</accession>
<evidence type="ECO:0000256" key="8">
    <source>
        <dbReference type="ARBA" id="ARBA00022990"/>
    </source>
</evidence>
<dbReference type="GO" id="GO:0005499">
    <property type="term" value="F:vitamin D binding"/>
    <property type="evidence" value="ECO:0007669"/>
    <property type="project" value="UniProtKB-KW"/>
</dbReference>
<dbReference type="GO" id="GO:0099509">
    <property type="term" value="P:regulation of presynaptic cytosolic calcium ion concentration"/>
    <property type="evidence" value="ECO:0007669"/>
    <property type="project" value="TreeGrafter"/>
</dbReference>
<dbReference type="PANTHER" id="PTHR19972">
    <property type="entry name" value="CALBINDIN"/>
    <property type="match status" value="1"/>
</dbReference>
<comment type="function">
    <text evidence="9">Buffers cytosolic calcium. May stimulate a membrane Ca(2+)-ATPase and a 3',5'-cyclic nucleotide phosphodiesterase.</text>
</comment>
<keyword evidence="5" id="KW-0677">Repeat</keyword>
<dbReference type="EMBL" id="JACAGC010000013">
    <property type="protein sequence ID" value="KAF6323165.1"/>
    <property type="molecule type" value="Genomic_DNA"/>
</dbReference>
<dbReference type="InterPro" id="IPR051001">
    <property type="entry name" value="Calbindin_Ca-bind"/>
</dbReference>
<comment type="caution">
    <text evidence="11">The sequence shown here is derived from an EMBL/GenBank/DDBJ whole genome shotgun (WGS) entry which is preliminary data.</text>
</comment>
<keyword evidence="6" id="KW-0106">Calcium</keyword>
<dbReference type="InterPro" id="IPR002048">
    <property type="entry name" value="EF_hand_dom"/>
</dbReference>
<sequence>MAESHLQSPLITASQFFEIWLHFDADGSGYLEGKELQNLIQELQQARKKAGLELSPEMKTFVDQYGQRDDGKIGIVELAHVLPTEDDTKLAEYTDLMLKLFDSNNDGKLELTEMARLLPVQENFLLKFQGVKMCGKEFNKAFELYDQDGNGYIDEHELDALLKDLCEKNKQDLDINNIPTYKKSIMALSDGGKLYRTDLALILCAGDN</sequence>
<dbReference type="GO" id="GO:0005509">
    <property type="term" value="F:calcium ion binding"/>
    <property type="evidence" value="ECO:0007669"/>
    <property type="project" value="InterPro"/>
</dbReference>
<organism evidence="11 12">
    <name type="scientific">Rhinolophus ferrumequinum</name>
    <name type="common">Greater horseshoe bat</name>
    <dbReference type="NCBI Taxonomy" id="59479"/>
    <lineage>
        <taxon>Eukaryota</taxon>
        <taxon>Metazoa</taxon>
        <taxon>Chordata</taxon>
        <taxon>Craniata</taxon>
        <taxon>Vertebrata</taxon>
        <taxon>Euteleostomi</taxon>
        <taxon>Mammalia</taxon>
        <taxon>Eutheria</taxon>
        <taxon>Laurasiatheria</taxon>
        <taxon>Chiroptera</taxon>
        <taxon>Yinpterochiroptera</taxon>
        <taxon>Rhinolophoidea</taxon>
        <taxon>Rhinolophidae</taxon>
        <taxon>Rhinolophinae</taxon>
        <taxon>Rhinolophus</taxon>
    </lineage>
</organism>
<evidence type="ECO:0000313" key="11">
    <source>
        <dbReference type="EMBL" id="KAF6323165.1"/>
    </source>
</evidence>